<feature type="region of interest" description="Disordered" evidence="8">
    <location>
        <begin position="809"/>
        <end position="832"/>
    </location>
</feature>
<feature type="compositionally biased region" description="Low complexity" evidence="8">
    <location>
        <begin position="17"/>
        <end position="26"/>
    </location>
</feature>
<dbReference type="PROSITE" id="PS50082">
    <property type="entry name" value="WD_REPEATS_2"/>
    <property type="match status" value="2"/>
</dbReference>
<dbReference type="Gene3D" id="3.30.70.100">
    <property type="match status" value="1"/>
</dbReference>
<comment type="similarity">
    <text evidence="2">Belongs to the CCS1 family.</text>
</comment>
<reference evidence="10" key="1">
    <citation type="journal article" date="2020" name="Fungal Divers.">
        <title>Resolving the Mortierellaceae phylogeny through synthesis of multi-gene phylogenetics and phylogenomics.</title>
        <authorList>
            <person name="Vandepol N."/>
            <person name="Liber J."/>
            <person name="Desiro A."/>
            <person name="Na H."/>
            <person name="Kennedy M."/>
            <person name="Barry K."/>
            <person name="Grigoriev I.V."/>
            <person name="Miller A.N."/>
            <person name="O'Donnell K."/>
            <person name="Stajich J.E."/>
            <person name="Bonito G."/>
        </authorList>
    </citation>
    <scope>NUCLEOTIDE SEQUENCE</scope>
    <source>
        <strain evidence="10">BC1065</strain>
    </source>
</reference>
<dbReference type="SUPFAM" id="SSF55008">
    <property type="entry name" value="HMA, heavy metal-associated domain"/>
    <property type="match status" value="1"/>
</dbReference>
<feature type="compositionally biased region" description="Acidic residues" evidence="8">
    <location>
        <begin position="27"/>
        <end position="50"/>
    </location>
</feature>
<dbReference type="InterPro" id="IPR001424">
    <property type="entry name" value="SOD_Cu_Zn_dom"/>
</dbReference>
<dbReference type="Pfam" id="PF00403">
    <property type="entry name" value="HMA"/>
    <property type="match status" value="1"/>
</dbReference>
<dbReference type="EMBL" id="JAAAJB010000014">
    <property type="protein sequence ID" value="KAG0269958.1"/>
    <property type="molecule type" value="Genomic_DNA"/>
</dbReference>
<gene>
    <name evidence="10" type="ORF">DFQ27_001219</name>
</gene>
<keyword evidence="7" id="KW-0175">Coiled coil</keyword>
<feature type="region of interest" description="Disordered" evidence="8">
    <location>
        <begin position="1"/>
        <end position="51"/>
    </location>
</feature>
<evidence type="ECO:0000313" key="11">
    <source>
        <dbReference type="Proteomes" id="UP000807716"/>
    </source>
</evidence>
<evidence type="ECO:0000256" key="6">
    <source>
        <dbReference type="PROSITE-ProRule" id="PRU00221"/>
    </source>
</evidence>
<evidence type="ECO:0000256" key="5">
    <source>
        <dbReference type="ARBA" id="ARBA00022737"/>
    </source>
</evidence>
<dbReference type="InterPro" id="IPR015943">
    <property type="entry name" value="WD40/YVTN_repeat-like_dom_sf"/>
</dbReference>
<evidence type="ECO:0000256" key="1">
    <source>
        <dbReference type="ARBA" id="ARBA00001973"/>
    </source>
</evidence>
<dbReference type="InterPro" id="IPR036163">
    <property type="entry name" value="HMA_dom_sf"/>
</dbReference>
<dbReference type="InterPro" id="IPR036322">
    <property type="entry name" value="WD40_repeat_dom_sf"/>
</dbReference>
<sequence length="935" mass="101447">MVSPAESPKHRSNRVASDSSKTTDGDNNNDDDDDDDDDSSTSESDSDLEDSATSIAGVNGTVHSHGGAMSAQIQQQVRSVEAVRLQGAIHDLMMQLEKAHSKHRKYAQKAAQAVKKIQVFNGRLEKTFRQLNEMNLEQEQKIAEAMQQQQDQSLQLQRKVKELEATAAAATAAAAAATAASASTTTSHFSGPIAAASGTNVAADRRVGVVVEDDLDRESDIELESGQASAVHVVASPMEDQQLASTVAPTLMRRRSIVGGSSNSSSNLSSSSSSLAAQANINLARRATERKNSVTGGGRFVLSSKPVVDTLTNLKIDLRSKAFARKPRSLLMYNPHLSGENLKDVMVTSSLDGNIQFWDLHSRRMASQLHKNQLQFPWAEDVCWVGKDLLAVASAYAQGQPQQRQLSLVHVNAVPASGRQGRANVSSVCQPVNAMPHDKTGINVLASVDQFTDGSFVLATGGSDKMLYQWRFGAPDSDGDYVALDPQLIHSRHTSGIQGLCYSRFDNLMYSGGTDCRLVAWDMQHQWSVIDHRYHDRGRITHILPNPQDPRLFLISHADKANQLRLMDSRVGAQETVLSLGFPVQDNISRYVAPSWHPSGGLISCGTTSGTCKIHLWDIRWKNVERGPGQSINVHDKTILRAAFHPTHSMLASLSTDNTLAFIDFQLNPETTEFAVEMTCDSCVKDVEKVLSDAPGITKFDINLKEQRVLIEGTAPPSVLSRLLKGTGKTVIVRGSGVAQGEHAGAAVCILDVQSDKPTSRLTEPGTGRPYGLVRFLQVNRETCVVDVTVQGLKPGKHGIHIHELGDTSGGSSTTGAHWNPTNVAHGDHDTGHVGDLGNIEVDERGWGDLVLESQRIKVWDIIGRSMVVTEGEDTLKPHKEWPKVDQQKDDGGSGRGIICGIIARSAGVFENVKKVCDCSGATLWEEARLTNDFY</sequence>
<dbReference type="PROSITE" id="PS00087">
    <property type="entry name" value="SOD_CU_ZN_1"/>
    <property type="match status" value="1"/>
</dbReference>
<evidence type="ECO:0000256" key="4">
    <source>
        <dbReference type="ARBA" id="ARBA00022574"/>
    </source>
</evidence>
<dbReference type="CDD" id="cd00371">
    <property type="entry name" value="HMA"/>
    <property type="match status" value="1"/>
</dbReference>
<dbReference type="AlphaFoldDB" id="A0A9P6QNK4"/>
<accession>A0A9P6QNK4</accession>
<feature type="repeat" description="WD" evidence="6">
    <location>
        <begin position="490"/>
        <end position="524"/>
    </location>
</feature>
<evidence type="ECO:0000259" key="9">
    <source>
        <dbReference type="PROSITE" id="PS50846"/>
    </source>
</evidence>
<dbReference type="InterPro" id="IPR001680">
    <property type="entry name" value="WD40_rpt"/>
</dbReference>
<feature type="domain" description="HMA" evidence="9">
    <location>
        <begin position="669"/>
        <end position="732"/>
    </location>
</feature>
<evidence type="ECO:0000256" key="2">
    <source>
        <dbReference type="ARBA" id="ARBA00010636"/>
    </source>
</evidence>
<organism evidence="10 11">
    <name type="scientific">Actinomortierella ambigua</name>
    <dbReference type="NCBI Taxonomy" id="1343610"/>
    <lineage>
        <taxon>Eukaryota</taxon>
        <taxon>Fungi</taxon>
        <taxon>Fungi incertae sedis</taxon>
        <taxon>Mucoromycota</taxon>
        <taxon>Mortierellomycotina</taxon>
        <taxon>Mortierellomycetes</taxon>
        <taxon>Mortierellales</taxon>
        <taxon>Mortierellaceae</taxon>
        <taxon>Actinomortierella</taxon>
    </lineage>
</organism>
<proteinExistence type="inferred from homology"/>
<dbReference type="SUPFAM" id="SSF50978">
    <property type="entry name" value="WD40 repeat-like"/>
    <property type="match status" value="1"/>
</dbReference>
<name>A0A9P6QNK4_9FUNG</name>
<evidence type="ECO:0000256" key="7">
    <source>
        <dbReference type="SAM" id="Coils"/>
    </source>
</evidence>
<dbReference type="InterPro" id="IPR018152">
    <property type="entry name" value="SOD_Cu/Zn_BS"/>
</dbReference>
<dbReference type="PRINTS" id="PR00068">
    <property type="entry name" value="CUZNDISMTASE"/>
</dbReference>
<keyword evidence="5" id="KW-0677">Repeat</keyword>
<dbReference type="Pfam" id="PF00400">
    <property type="entry name" value="WD40"/>
    <property type="match status" value="1"/>
</dbReference>
<keyword evidence="4 6" id="KW-0853">WD repeat</keyword>
<evidence type="ECO:0000313" key="10">
    <source>
        <dbReference type="EMBL" id="KAG0269958.1"/>
    </source>
</evidence>
<feature type="repeat" description="WD" evidence="6">
    <location>
        <begin position="346"/>
        <end position="368"/>
    </location>
</feature>
<dbReference type="GO" id="GO:0046872">
    <property type="term" value="F:metal ion binding"/>
    <property type="evidence" value="ECO:0007669"/>
    <property type="project" value="InterPro"/>
</dbReference>
<dbReference type="Gene3D" id="2.130.10.10">
    <property type="entry name" value="YVTN repeat-like/Quinoprotein amine dehydrogenase"/>
    <property type="match status" value="2"/>
</dbReference>
<dbReference type="PROSITE" id="PS00678">
    <property type="entry name" value="WD_REPEATS_1"/>
    <property type="match status" value="1"/>
</dbReference>
<comment type="caution">
    <text evidence="10">The sequence shown here is derived from an EMBL/GenBank/DDBJ whole genome shotgun (WGS) entry which is preliminary data.</text>
</comment>
<dbReference type="GO" id="GO:0034599">
    <property type="term" value="P:cellular response to oxidative stress"/>
    <property type="evidence" value="ECO:0007669"/>
    <property type="project" value="UniProtKB-ARBA"/>
</dbReference>
<dbReference type="PANTHER" id="PTHR47232">
    <property type="entry name" value="TRANSDUCIN FAMILY PROTEIN / WD-40 REPEAT FAMILY PROTEIN"/>
    <property type="match status" value="1"/>
</dbReference>
<dbReference type="CDD" id="cd00305">
    <property type="entry name" value="Cu-Zn_Superoxide_Dismutase"/>
    <property type="match status" value="1"/>
</dbReference>
<evidence type="ECO:0000256" key="8">
    <source>
        <dbReference type="SAM" id="MobiDB-lite"/>
    </source>
</evidence>
<dbReference type="Gene3D" id="2.60.40.200">
    <property type="entry name" value="Superoxide dismutase, copper/zinc binding domain"/>
    <property type="match status" value="1"/>
</dbReference>
<dbReference type="PROSITE" id="PS50846">
    <property type="entry name" value="HMA_2"/>
    <property type="match status" value="1"/>
</dbReference>
<dbReference type="InterPro" id="IPR036423">
    <property type="entry name" value="SOD-like_Cu/Zn_dom_sf"/>
</dbReference>
<protein>
    <recommendedName>
        <fullName evidence="3">Superoxide dismutase 1 copper chaperone</fullName>
    </recommendedName>
</protein>
<keyword evidence="11" id="KW-1185">Reference proteome</keyword>
<dbReference type="GO" id="GO:0006801">
    <property type="term" value="P:superoxide metabolic process"/>
    <property type="evidence" value="ECO:0007669"/>
    <property type="project" value="InterPro"/>
</dbReference>
<dbReference type="OrthoDB" id="666972at2759"/>
<dbReference type="InterPro" id="IPR019775">
    <property type="entry name" value="WD40_repeat_CS"/>
</dbReference>
<evidence type="ECO:0000256" key="3">
    <source>
        <dbReference type="ARBA" id="ARBA00016103"/>
    </source>
</evidence>
<feature type="coiled-coil region" evidence="7">
    <location>
        <begin position="121"/>
        <end position="180"/>
    </location>
</feature>
<dbReference type="Proteomes" id="UP000807716">
    <property type="component" value="Unassembled WGS sequence"/>
</dbReference>
<dbReference type="InterPro" id="IPR006121">
    <property type="entry name" value="HMA_dom"/>
</dbReference>
<comment type="cofactor">
    <cofactor evidence="1">
        <name>Cu(2+)</name>
        <dbReference type="ChEBI" id="CHEBI:29036"/>
    </cofactor>
</comment>
<dbReference type="SMART" id="SM00320">
    <property type="entry name" value="WD40"/>
    <property type="match status" value="4"/>
</dbReference>
<dbReference type="PANTHER" id="PTHR47232:SF1">
    <property type="entry name" value="TRANSDUCIN FAMILY PROTEIN _ WD-40 REPEAT FAMILY PROTEIN"/>
    <property type="match status" value="1"/>
</dbReference>
<dbReference type="SUPFAM" id="SSF49329">
    <property type="entry name" value="Cu,Zn superoxide dismutase-like"/>
    <property type="match status" value="1"/>
</dbReference>
<dbReference type="Pfam" id="PF00080">
    <property type="entry name" value="Sod_Cu"/>
    <property type="match status" value="1"/>
</dbReference>